<dbReference type="GO" id="GO:0030428">
    <property type="term" value="C:cell septum"/>
    <property type="evidence" value="ECO:0007669"/>
    <property type="project" value="TreeGrafter"/>
</dbReference>
<dbReference type="EMBL" id="JADGJH010004133">
    <property type="protein sequence ID" value="KAJ3087101.1"/>
    <property type="molecule type" value="Genomic_DNA"/>
</dbReference>
<feature type="transmembrane region" description="Helical" evidence="7">
    <location>
        <begin position="756"/>
        <end position="778"/>
    </location>
</feature>
<keyword evidence="7" id="KW-1003">Cell membrane</keyword>
<feature type="non-terminal residue" evidence="10">
    <location>
        <position position="1"/>
    </location>
</feature>
<gene>
    <name evidence="10" type="primary">CHS2_5</name>
    <name evidence="10" type="ORF">HK100_008481</name>
</gene>
<feature type="region of interest" description="Disordered" evidence="8">
    <location>
        <begin position="1"/>
        <end position="197"/>
    </location>
</feature>
<keyword evidence="4 7" id="KW-0812">Transmembrane</keyword>
<comment type="similarity">
    <text evidence="7">Belongs to the chitin synthase family.</text>
</comment>
<dbReference type="InterPro" id="IPR004835">
    <property type="entry name" value="Chitin_synth"/>
</dbReference>
<comment type="function">
    <text evidence="7">Polymerizes chitin, a structural polymer of the cell wall and septum, by transferring the sugar moiety of UDP-GlcNAc to the non-reducing end of the growing chitin polymer.</text>
</comment>
<dbReference type="EC" id="2.4.1.16" evidence="2 7"/>
<dbReference type="AlphaFoldDB" id="A0AAD5SN55"/>
<sequence length="844" mass="94305">MDPYQLNKTENDDEDDDSKNEQEQNFPVVFPHKNPPTWQTQFGDREIFQQQPPPYSKQQQQQASSGAPKSPRSYRHLPKKLPSPKLERRDPAVAPEPETPTLYDELKNIPPPPSHKPPPPTEYRENLERNYPPPPSIGQPAISKSQPNALPNSTPKQEKKAQPEQQQPKQFYLHFNNPQPSQESHPTQQQQQQRHQTAITIEKHPPSTTAAAAIGSARINKLIRSNGGASFASSPLRTETRHVSLTPAGDFIVNIGLSNAYTKHAARTDRDEFTTLRYTAATCSPEAFTSTHLLRQTIAGKRTRIAVVCTMYAEDDVLFAKTVSAVMDNIAFLCSDASNGKGWGANAWEEIVVVIVSDGRSKVNQKTLDVLSVMGCYMDGIPRASVNGKPVTAHVFEFTTQVRVNSHLVAKFSDDPTFKELPKTSSSPTTSNVLQMRPMQMIFLLKEKNAKKINSHRWFFKAVCDQLKPEICILIDVGTKPTERSFYHLYRAFERNPNVAGACGEIAAELGPWMKNVLNPLIAVQNFEYKMSNILDKPLESIFGYISVLPGAFSAYRYSALQGKPLEMYFKGESAHGTNVAEANMYLAEDRILAFELVMKSGSANVMKYVKAAKAETDVPSEFHDLIKQRRRWLNGSFFASVHAIANTGRIFTSGHCTSRKIGLLVEAVYNTVNLLFSWFNIGNMYLSFYFLFNIAGTDTLAACTEAVTDASGIDPFYPYGGAVSYVLRAIYLGSLMAMVIASLGNRPEATKTFHIIFAVIFAILMGFMMFMGFWTIAKDIQQYQTANPSGVKGFFAYMNSVPNFSNLVVSVLSTYLLYVLSSILALDPWHAFTCMLQYLFMIP</sequence>
<organism evidence="10 11">
    <name type="scientific">Physocladia obscura</name>
    <dbReference type="NCBI Taxonomy" id="109957"/>
    <lineage>
        <taxon>Eukaryota</taxon>
        <taxon>Fungi</taxon>
        <taxon>Fungi incertae sedis</taxon>
        <taxon>Chytridiomycota</taxon>
        <taxon>Chytridiomycota incertae sedis</taxon>
        <taxon>Chytridiomycetes</taxon>
        <taxon>Chytridiales</taxon>
        <taxon>Chytriomycetaceae</taxon>
        <taxon>Physocladia</taxon>
    </lineage>
</organism>
<feature type="transmembrane region" description="Helical" evidence="7">
    <location>
        <begin position="726"/>
        <end position="744"/>
    </location>
</feature>
<protein>
    <recommendedName>
        <fullName evidence="2 7">Chitin synthase</fullName>
        <ecNumber evidence="2 7">2.4.1.16</ecNumber>
    </recommendedName>
</protein>
<evidence type="ECO:0000256" key="6">
    <source>
        <dbReference type="ARBA" id="ARBA00023136"/>
    </source>
</evidence>
<feature type="compositionally biased region" description="Pro residues" evidence="8">
    <location>
        <begin position="109"/>
        <end position="121"/>
    </location>
</feature>
<evidence type="ECO:0000313" key="11">
    <source>
        <dbReference type="Proteomes" id="UP001211907"/>
    </source>
</evidence>
<keyword evidence="6 7" id="KW-0472">Membrane</keyword>
<comment type="caution">
    <text evidence="7">Lacks conserved residue(s) required for the propagation of feature annotation.</text>
</comment>
<feature type="compositionally biased region" description="Low complexity" evidence="8">
    <location>
        <begin position="56"/>
        <end position="71"/>
    </location>
</feature>
<dbReference type="Proteomes" id="UP001211907">
    <property type="component" value="Unassembled WGS sequence"/>
</dbReference>
<dbReference type="Pfam" id="PF01644">
    <property type="entry name" value="Chitin_synth_1"/>
    <property type="match status" value="1"/>
</dbReference>
<keyword evidence="7" id="KW-0961">Cell wall biogenesis/degradation</keyword>
<proteinExistence type="inferred from homology"/>
<evidence type="ECO:0000256" key="3">
    <source>
        <dbReference type="ARBA" id="ARBA00022676"/>
    </source>
</evidence>
<feature type="compositionally biased region" description="Polar residues" evidence="8">
    <location>
        <begin position="142"/>
        <end position="154"/>
    </location>
</feature>
<feature type="domain" description="Chitin synthase N-terminal" evidence="9">
    <location>
        <begin position="240"/>
        <end position="302"/>
    </location>
</feature>
<reference evidence="10" key="1">
    <citation type="submission" date="2020-05" db="EMBL/GenBank/DDBJ databases">
        <title>Phylogenomic resolution of chytrid fungi.</title>
        <authorList>
            <person name="Stajich J.E."/>
            <person name="Amses K."/>
            <person name="Simmons R."/>
            <person name="Seto K."/>
            <person name="Myers J."/>
            <person name="Bonds A."/>
            <person name="Quandt C.A."/>
            <person name="Barry K."/>
            <person name="Liu P."/>
            <person name="Grigoriev I."/>
            <person name="Longcore J.E."/>
            <person name="James T.Y."/>
        </authorList>
    </citation>
    <scope>NUCLEOTIDE SEQUENCE</scope>
    <source>
        <strain evidence="10">JEL0513</strain>
    </source>
</reference>
<keyword evidence="3 7" id="KW-0328">Glycosyltransferase</keyword>
<dbReference type="InterPro" id="IPR029044">
    <property type="entry name" value="Nucleotide-diphossugar_trans"/>
</dbReference>
<evidence type="ECO:0000256" key="5">
    <source>
        <dbReference type="ARBA" id="ARBA00022989"/>
    </source>
</evidence>
<dbReference type="InterPro" id="IPR013616">
    <property type="entry name" value="Chitin_synth_N"/>
</dbReference>
<accession>A0AAD5SN55</accession>
<evidence type="ECO:0000256" key="4">
    <source>
        <dbReference type="ARBA" id="ARBA00022692"/>
    </source>
</evidence>
<dbReference type="PANTHER" id="PTHR22914">
    <property type="entry name" value="CHITIN SYNTHASE"/>
    <property type="match status" value="1"/>
</dbReference>
<feature type="compositionally biased region" description="Low complexity" evidence="8">
    <location>
        <begin position="179"/>
        <end position="197"/>
    </location>
</feature>
<dbReference type="GO" id="GO:0005886">
    <property type="term" value="C:plasma membrane"/>
    <property type="evidence" value="ECO:0007669"/>
    <property type="project" value="UniProtKB-SubCell"/>
</dbReference>
<dbReference type="SUPFAM" id="SSF53448">
    <property type="entry name" value="Nucleotide-diphospho-sugar transferases"/>
    <property type="match status" value="1"/>
</dbReference>
<feature type="transmembrane region" description="Helical" evidence="7">
    <location>
        <begin position="808"/>
        <end position="827"/>
    </location>
</feature>
<keyword evidence="11" id="KW-1185">Reference proteome</keyword>
<evidence type="ECO:0000313" key="10">
    <source>
        <dbReference type="EMBL" id="KAJ3087101.1"/>
    </source>
</evidence>
<evidence type="ECO:0000256" key="1">
    <source>
        <dbReference type="ARBA" id="ARBA00004141"/>
    </source>
</evidence>
<dbReference type="GO" id="GO:0004100">
    <property type="term" value="F:chitin synthase activity"/>
    <property type="evidence" value="ECO:0007669"/>
    <property type="project" value="UniProtKB-UniRule"/>
</dbReference>
<dbReference type="PANTHER" id="PTHR22914:SF44">
    <property type="entry name" value="CHITIN SYNTHASE 2"/>
    <property type="match status" value="1"/>
</dbReference>
<comment type="catalytic activity">
    <reaction evidence="7">
        <text>[(1-&gt;4)-N-acetyl-beta-D-glucosaminyl](n) + UDP-N-acetyl-alpha-D-glucosamine = [(1-&gt;4)-N-acetyl-beta-D-glucosaminyl](n+1) + UDP + H(+)</text>
        <dbReference type="Rhea" id="RHEA:16637"/>
        <dbReference type="Rhea" id="RHEA-COMP:9593"/>
        <dbReference type="Rhea" id="RHEA-COMP:9595"/>
        <dbReference type="ChEBI" id="CHEBI:15378"/>
        <dbReference type="ChEBI" id="CHEBI:17029"/>
        <dbReference type="ChEBI" id="CHEBI:57705"/>
        <dbReference type="ChEBI" id="CHEBI:58223"/>
        <dbReference type="EC" id="2.4.1.16"/>
    </reaction>
</comment>
<keyword evidence="5 7" id="KW-1133">Transmembrane helix</keyword>
<comment type="subcellular location">
    <subcellularLocation>
        <location evidence="7">Cell membrane</location>
        <topology evidence="7">Multi-pass membrane protein</topology>
    </subcellularLocation>
    <subcellularLocation>
        <location evidence="1">Membrane</location>
        <topology evidence="1">Multi-pass membrane protein</topology>
    </subcellularLocation>
</comment>
<dbReference type="GO" id="GO:0006031">
    <property type="term" value="P:chitin biosynthetic process"/>
    <property type="evidence" value="ECO:0007669"/>
    <property type="project" value="UniProtKB-UniRule"/>
</dbReference>
<name>A0AAD5SN55_9FUNG</name>
<dbReference type="GO" id="GO:0071555">
    <property type="term" value="P:cell wall organization"/>
    <property type="evidence" value="ECO:0007669"/>
    <property type="project" value="UniProtKB-KW"/>
</dbReference>
<evidence type="ECO:0000256" key="8">
    <source>
        <dbReference type="SAM" id="MobiDB-lite"/>
    </source>
</evidence>
<evidence type="ECO:0000259" key="9">
    <source>
        <dbReference type="Pfam" id="PF08407"/>
    </source>
</evidence>
<dbReference type="Pfam" id="PF08407">
    <property type="entry name" value="Chitin_synth_1N"/>
    <property type="match status" value="1"/>
</dbReference>
<comment type="caution">
    <text evidence="10">The sequence shown here is derived from an EMBL/GenBank/DDBJ whole genome shotgun (WGS) entry which is preliminary data.</text>
</comment>
<evidence type="ECO:0000256" key="2">
    <source>
        <dbReference type="ARBA" id="ARBA00012543"/>
    </source>
</evidence>
<keyword evidence="7" id="KW-0808">Transferase</keyword>
<evidence type="ECO:0000256" key="7">
    <source>
        <dbReference type="RuleBase" id="RU366040"/>
    </source>
</evidence>